<proteinExistence type="predicted"/>
<evidence type="ECO:0000313" key="2">
    <source>
        <dbReference type="Proteomes" id="UP001155587"/>
    </source>
</evidence>
<sequence>MVLYIILRSVAILGFVTLFVGCSQTVYPPSNNAEAWISFGYEQAKKGNLKQAKSDLKEYGESQYLHYSEGYEQGRSEYCQQDAFRLGRSRQPYKGICDELDWRFRRDFNDGRANRSFGQL</sequence>
<dbReference type="AlphaFoldDB" id="A0A9X3HYH8"/>
<reference evidence="1" key="1">
    <citation type="submission" date="2022-02" db="EMBL/GenBank/DDBJ databases">
        <title>Vibrio sp. nov, a new bacterium isolated from seawater.</title>
        <authorList>
            <person name="Yuan Y."/>
        </authorList>
    </citation>
    <scope>NUCLEOTIDE SEQUENCE</scope>
    <source>
        <strain evidence="1">ZSDZ65</strain>
    </source>
</reference>
<keyword evidence="2" id="KW-1185">Reference proteome</keyword>
<dbReference type="EMBL" id="JAKRRY010000047">
    <property type="protein sequence ID" value="MCW8348815.1"/>
    <property type="molecule type" value="Genomic_DNA"/>
</dbReference>
<dbReference type="Proteomes" id="UP001155587">
    <property type="component" value="Unassembled WGS sequence"/>
</dbReference>
<organism evidence="1 2">
    <name type="scientific">Vibrio qingdaonensis</name>
    <dbReference type="NCBI Taxonomy" id="2829491"/>
    <lineage>
        <taxon>Bacteria</taxon>
        <taxon>Pseudomonadati</taxon>
        <taxon>Pseudomonadota</taxon>
        <taxon>Gammaproteobacteria</taxon>
        <taxon>Vibrionales</taxon>
        <taxon>Vibrionaceae</taxon>
        <taxon>Vibrio</taxon>
    </lineage>
</organism>
<name>A0A9X3HYH8_9VIBR</name>
<dbReference type="InterPro" id="IPR021242">
    <property type="entry name" value="DUF2799"/>
</dbReference>
<dbReference type="RefSeq" id="WP_265677416.1">
    <property type="nucleotide sequence ID" value="NZ_JAKRRY010000047.1"/>
</dbReference>
<gene>
    <name evidence="1" type="ORF">MD535_22755</name>
</gene>
<accession>A0A9X3HYH8</accession>
<dbReference type="Pfam" id="PF10973">
    <property type="entry name" value="DUF2799"/>
    <property type="match status" value="1"/>
</dbReference>
<protein>
    <submittedName>
        <fullName evidence="1">DUF2799 domain-containing protein</fullName>
    </submittedName>
</protein>
<comment type="caution">
    <text evidence="1">The sequence shown here is derived from an EMBL/GenBank/DDBJ whole genome shotgun (WGS) entry which is preliminary data.</text>
</comment>
<evidence type="ECO:0000313" key="1">
    <source>
        <dbReference type="EMBL" id="MCW8348815.1"/>
    </source>
</evidence>